<accession>A0A420G6Z0</accession>
<keyword evidence="8" id="KW-1185">Reference proteome</keyword>
<dbReference type="AlphaFoldDB" id="A0A420G6Z0"/>
<dbReference type="Proteomes" id="UP000286402">
    <property type="component" value="Unassembled WGS sequence"/>
</dbReference>
<dbReference type="PANTHER" id="PTHR43133">
    <property type="entry name" value="RNA POLYMERASE ECF-TYPE SIGMA FACTO"/>
    <property type="match status" value="1"/>
</dbReference>
<proteinExistence type="inferred from homology"/>
<evidence type="ECO:0000256" key="3">
    <source>
        <dbReference type="ARBA" id="ARBA00023082"/>
    </source>
</evidence>
<dbReference type="InterPro" id="IPR036388">
    <property type="entry name" value="WH-like_DNA-bd_sf"/>
</dbReference>
<organism evidence="7 8">
    <name type="scientific">Sphingobacterium siyangense</name>
    <dbReference type="NCBI Taxonomy" id="459529"/>
    <lineage>
        <taxon>Bacteria</taxon>
        <taxon>Pseudomonadati</taxon>
        <taxon>Bacteroidota</taxon>
        <taxon>Sphingobacteriia</taxon>
        <taxon>Sphingobacteriales</taxon>
        <taxon>Sphingobacteriaceae</taxon>
        <taxon>Sphingobacterium</taxon>
    </lineage>
</organism>
<dbReference type="InterPro" id="IPR013325">
    <property type="entry name" value="RNA_pol_sigma_r2"/>
</dbReference>
<dbReference type="PANTHER" id="PTHR43133:SF46">
    <property type="entry name" value="RNA POLYMERASE SIGMA-70 FACTOR ECF SUBFAMILY"/>
    <property type="match status" value="1"/>
</dbReference>
<keyword evidence="4" id="KW-0804">Transcription</keyword>
<dbReference type="RefSeq" id="WP_120333010.1">
    <property type="nucleotide sequence ID" value="NZ_CP070350.1"/>
</dbReference>
<dbReference type="InterPro" id="IPR013249">
    <property type="entry name" value="RNA_pol_sigma70_r4_t2"/>
</dbReference>
<evidence type="ECO:0000259" key="5">
    <source>
        <dbReference type="Pfam" id="PF04542"/>
    </source>
</evidence>
<name>A0A420G6Z0_9SPHI</name>
<dbReference type="Gene3D" id="1.10.10.10">
    <property type="entry name" value="Winged helix-like DNA-binding domain superfamily/Winged helix DNA-binding domain"/>
    <property type="match status" value="1"/>
</dbReference>
<evidence type="ECO:0000259" key="6">
    <source>
        <dbReference type="Pfam" id="PF08281"/>
    </source>
</evidence>
<gene>
    <name evidence="7" type="ORF">BCY89_20950</name>
</gene>
<dbReference type="GO" id="GO:0006352">
    <property type="term" value="P:DNA-templated transcription initiation"/>
    <property type="evidence" value="ECO:0007669"/>
    <property type="project" value="InterPro"/>
</dbReference>
<evidence type="ECO:0000256" key="2">
    <source>
        <dbReference type="ARBA" id="ARBA00023015"/>
    </source>
</evidence>
<keyword evidence="3" id="KW-0731">Sigma factor</keyword>
<dbReference type="NCBIfam" id="TIGR02937">
    <property type="entry name" value="sigma70-ECF"/>
    <property type="match status" value="1"/>
</dbReference>
<dbReference type="SUPFAM" id="SSF88659">
    <property type="entry name" value="Sigma3 and sigma4 domains of RNA polymerase sigma factors"/>
    <property type="match status" value="1"/>
</dbReference>
<dbReference type="Pfam" id="PF04542">
    <property type="entry name" value="Sigma70_r2"/>
    <property type="match status" value="1"/>
</dbReference>
<comment type="caution">
    <text evidence="7">The sequence shown here is derived from an EMBL/GenBank/DDBJ whole genome shotgun (WGS) entry which is preliminary data.</text>
</comment>
<protein>
    <submittedName>
        <fullName evidence="7">RNA polymerase sigma-70 factor</fullName>
    </submittedName>
</protein>
<dbReference type="InterPro" id="IPR039425">
    <property type="entry name" value="RNA_pol_sigma-70-like"/>
</dbReference>
<dbReference type="GO" id="GO:0003677">
    <property type="term" value="F:DNA binding"/>
    <property type="evidence" value="ECO:0007669"/>
    <property type="project" value="InterPro"/>
</dbReference>
<dbReference type="Pfam" id="PF08281">
    <property type="entry name" value="Sigma70_r4_2"/>
    <property type="match status" value="1"/>
</dbReference>
<reference evidence="7 8" key="1">
    <citation type="submission" date="2016-07" db="EMBL/GenBank/DDBJ databases">
        <title>Genome analysis of Sphingobacterium siyangense T12B17.</title>
        <authorList>
            <person name="Xu D."/>
            <person name="Su Y."/>
            <person name="Zheng S."/>
        </authorList>
    </citation>
    <scope>NUCLEOTIDE SEQUENCE [LARGE SCALE GENOMIC DNA]</scope>
    <source>
        <strain evidence="7 8">T12B17</strain>
    </source>
</reference>
<evidence type="ECO:0000313" key="8">
    <source>
        <dbReference type="Proteomes" id="UP000286402"/>
    </source>
</evidence>
<dbReference type="InterPro" id="IPR013324">
    <property type="entry name" value="RNA_pol_sigma_r3/r4-like"/>
</dbReference>
<comment type="similarity">
    <text evidence="1">Belongs to the sigma-70 factor family. ECF subfamily.</text>
</comment>
<evidence type="ECO:0000256" key="4">
    <source>
        <dbReference type="ARBA" id="ARBA00023163"/>
    </source>
</evidence>
<keyword evidence="2" id="KW-0805">Transcription regulation</keyword>
<dbReference type="NCBIfam" id="TIGR02985">
    <property type="entry name" value="Sig70_bacteroi1"/>
    <property type="match status" value="1"/>
</dbReference>
<dbReference type="Gene3D" id="1.10.1740.10">
    <property type="match status" value="1"/>
</dbReference>
<dbReference type="EMBL" id="MCAQ01000002">
    <property type="protein sequence ID" value="RKF40908.1"/>
    <property type="molecule type" value="Genomic_DNA"/>
</dbReference>
<feature type="domain" description="RNA polymerase sigma factor 70 region 4 type 2" evidence="6">
    <location>
        <begin position="127"/>
        <end position="177"/>
    </location>
</feature>
<dbReference type="InterPro" id="IPR014327">
    <property type="entry name" value="RNA_pol_sigma70_bacteroid"/>
</dbReference>
<dbReference type="InterPro" id="IPR014284">
    <property type="entry name" value="RNA_pol_sigma-70_dom"/>
</dbReference>
<dbReference type="SUPFAM" id="SSF88946">
    <property type="entry name" value="Sigma2 domain of RNA polymerase sigma factors"/>
    <property type="match status" value="1"/>
</dbReference>
<evidence type="ECO:0000256" key="1">
    <source>
        <dbReference type="ARBA" id="ARBA00010641"/>
    </source>
</evidence>
<feature type="domain" description="RNA polymerase sigma-70 region 2" evidence="5">
    <location>
        <begin position="27"/>
        <end position="92"/>
    </location>
</feature>
<sequence length="191" mass="22603">MKNQKSYQYHELLPLIRQGDQRAFVILYDLFTPDLIAFIAKKVASSEVAEDILHDLFMSVWKNREMIEQIESLPAYLFSSCRYLILAHYRKNLKLKVSSLDFEELELEDETVAIEDKLYYRYIIDIVAKEVENLPEKCREVFKLSRDFYMSNKAIAQQLNISESTVEKHINKAIKHLRAATSHLFHFTLFF</sequence>
<dbReference type="GO" id="GO:0016987">
    <property type="term" value="F:sigma factor activity"/>
    <property type="evidence" value="ECO:0007669"/>
    <property type="project" value="UniProtKB-KW"/>
</dbReference>
<dbReference type="InterPro" id="IPR007627">
    <property type="entry name" value="RNA_pol_sigma70_r2"/>
</dbReference>
<evidence type="ECO:0000313" key="7">
    <source>
        <dbReference type="EMBL" id="RKF40908.1"/>
    </source>
</evidence>